<accession>A0A940P127</accession>
<reference evidence="1" key="1">
    <citation type="submission" date="2020-12" db="EMBL/GenBank/DDBJ databases">
        <title>Vagococcus allomyrinae sp. nov. and Enterococcus lavae sp. nov., isolated from the larvae of Allomyrina dichotoma.</title>
        <authorList>
            <person name="Lee S.D."/>
        </authorList>
    </citation>
    <scope>NUCLEOTIDE SEQUENCE</scope>
    <source>
        <strain evidence="1">BWB3-3</strain>
    </source>
</reference>
<organism evidence="1 2">
    <name type="scientific">Vagococcus allomyrinae</name>
    <dbReference type="NCBI Taxonomy" id="2794353"/>
    <lineage>
        <taxon>Bacteria</taxon>
        <taxon>Bacillati</taxon>
        <taxon>Bacillota</taxon>
        <taxon>Bacilli</taxon>
        <taxon>Lactobacillales</taxon>
        <taxon>Enterococcaceae</taxon>
        <taxon>Vagococcus</taxon>
    </lineage>
</organism>
<dbReference type="AlphaFoldDB" id="A0A940P127"/>
<keyword evidence="2" id="KW-1185">Reference proteome</keyword>
<name>A0A940P127_9ENTE</name>
<proteinExistence type="predicted"/>
<dbReference type="RefSeq" id="WP_209524421.1">
    <property type="nucleotide sequence ID" value="NZ_JAEEGA010000001.1"/>
</dbReference>
<comment type="caution">
    <text evidence="1">The sequence shown here is derived from an EMBL/GenBank/DDBJ whole genome shotgun (WGS) entry which is preliminary data.</text>
</comment>
<sequence length="101" mass="11641">MMEKEQEIKEVTQQLIPLLKNNNNGSINYQIEKLKQIEDIVKSNVDEGEKEKQINGVATDIFPPRGGLTDYHVWKNDPAERVAINKPIGELNDKLWSLIRK</sequence>
<evidence type="ECO:0000313" key="2">
    <source>
        <dbReference type="Proteomes" id="UP000674938"/>
    </source>
</evidence>
<dbReference type="EMBL" id="JAEEGA010000001">
    <property type="protein sequence ID" value="MBP1039517.1"/>
    <property type="molecule type" value="Genomic_DNA"/>
</dbReference>
<dbReference type="Proteomes" id="UP000674938">
    <property type="component" value="Unassembled WGS sequence"/>
</dbReference>
<evidence type="ECO:0000313" key="1">
    <source>
        <dbReference type="EMBL" id="MBP1039517.1"/>
    </source>
</evidence>
<protein>
    <submittedName>
        <fullName evidence="1">Uncharacterized protein</fullName>
    </submittedName>
</protein>
<gene>
    <name evidence="1" type="ORF">I6N95_00715</name>
</gene>